<organism evidence="3 5">
    <name type="scientific">Rotaria sordida</name>
    <dbReference type="NCBI Taxonomy" id="392033"/>
    <lineage>
        <taxon>Eukaryota</taxon>
        <taxon>Metazoa</taxon>
        <taxon>Spiralia</taxon>
        <taxon>Gnathifera</taxon>
        <taxon>Rotifera</taxon>
        <taxon>Eurotatoria</taxon>
        <taxon>Bdelloidea</taxon>
        <taxon>Philodinida</taxon>
        <taxon>Philodinidae</taxon>
        <taxon>Rotaria</taxon>
    </lineage>
</organism>
<name>A0A813QM87_9BILA</name>
<evidence type="ECO:0000259" key="2">
    <source>
        <dbReference type="PROSITE" id="PS50011"/>
    </source>
</evidence>
<dbReference type="InterPro" id="IPR011009">
    <property type="entry name" value="Kinase-like_dom_sf"/>
</dbReference>
<dbReference type="PROSITE" id="PS50011">
    <property type="entry name" value="PROTEIN_KINASE_DOM"/>
    <property type="match status" value="1"/>
</dbReference>
<dbReference type="Proteomes" id="UP000663864">
    <property type="component" value="Unassembled WGS sequence"/>
</dbReference>
<dbReference type="GO" id="GO:0004674">
    <property type="term" value="F:protein serine/threonine kinase activity"/>
    <property type="evidence" value="ECO:0007669"/>
    <property type="project" value="TreeGrafter"/>
</dbReference>
<dbReference type="Pfam" id="PF00069">
    <property type="entry name" value="Pkinase"/>
    <property type="match status" value="1"/>
</dbReference>
<dbReference type="Gene3D" id="1.10.510.10">
    <property type="entry name" value="Transferase(Phosphotransferase) domain 1"/>
    <property type="match status" value="1"/>
</dbReference>
<dbReference type="InterPro" id="IPR008271">
    <property type="entry name" value="Ser/Thr_kinase_AS"/>
</dbReference>
<protein>
    <recommendedName>
        <fullName evidence="2">Protein kinase domain-containing protein</fullName>
    </recommendedName>
</protein>
<dbReference type="PANTHER" id="PTHR44329">
    <property type="entry name" value="SERINE/THREONINE-PROTEIN KINASE TNNI3K-RELATED"/>
    <property type="match status" value="1"/>
</dbReference>
<feature type="domain" description="Protein kinase" evidence="2">
    <location>
        <begin position="9"/>
        <end position="269"/>
    </location>
</feature>
<accession>A0A813QM87</accession>
<evidence type="ECO:0000313" key="4">
    <source>
        <dbReference type="EMBL" id="CAF3922914.1"/>
    </source>
</evidence>
<feature type="compositionally biased region" description="Basic and acidic residues" evidence="1">
    <location>
        <begin position="342"/>
        <end position="356"/>
    </location>
</feature>
<dbReference type="EMBL" id="CAJOBD010003011">
    <property type="protein sequence ID" value="CAF3922914.1"/>
    <property type="molecule type" value="Genomic_DNA"/>
</dbReference>
<gene>
    <name evidence="4" type="ORF">JBS370_LOCUS22027</name>
    <name evidence="3" type="ORF">ZHD862_LOCUS815</name>
</gene>
<dbReference type="SUPFAM" id="SSF56112">
    <property type="entry name" value="Protein kinase-like (PK-like)"/>
    <property type="match status" value="1"/>
</dbReference>
<feature type="region of interest" description="Disordered" evidence="1">
    <location>
        <begin position="279"/>
        <end position="312"/>
    </location>
</feature>
<feature type="compositionally biased region" description="Low complexity" evidence="1">
    <location>
        <begin position="285"/>
        <end position="295"/>
    </location>
</feature>
<feature type="region of interest" description="Disordered" evidence="1">
    <location>
        <begin position="332"/>
        <end position="356"/>
    </location>
</feature>
<evidence type="ECO:0000313" key="3">
    <source>
        <dbReference type="EMBL" id="CAF0770301.1"/>
    </source>
</evidence>
<dbReference type="PROSITE" id="PS00108">
    <property type="entry name" value="PROTEIN_KINASE_ST"/>
    <property type="match status" value="1"/>
</dbReference>
<dbReference type="EMBL" id="CAJNOT010000013">
    <property type="protein sequence ID" value="CAF0770301.1"/>
    <property type="molecule type" value="Genomic_DNA"/>
</dbReference>
<evidence type="ECO:0000256" key="1">
    <source>
        <dbReference type="SAM" id="MobiDB-lite"/>
    </source>
</evidence>
<dbReference type="Proteomes" id="UP000663836">
    <property type="component" value="Unassembled WGS sequence"/>
</dbReference>
<sequence length="390" mass="44213">MARKNENLITRNQQIGKGGFGTVYIGSYRDYKEVGIKDINSKLSTEALAEANLLKTLTHPNIIQYIDIVQTPNQTSIIMEFIDGGSLYDYIQRTTQSLTYWKVTRQIMIDVAHAMAYLHSQRIVHADLKSPNVLLRHNYVAVICDFGLARTIADSRAVTTCSVAGTVEWFAPELCLDRPERSSFQSDIWAFGCILLEIISKKIPWDDVYSDSKILINALPKRENAIIFENICLTQRAPEKLRTILCRCCSWEKTQRPEFPTIVQELTAISDVDIHNINQGKEKSLSSNSSNTRPSTSKKRSPSKPSSSSTKVNDANFDKYVIAMAQIKLENSDRKRKSSAVHRTDDSTDKSAIEDNTRYDPINDRYLHKGPRGGWYYLTPNGSKIYIKTD</sequence>
<comment type="caution">
    <text evidence="3">The sequence shown here is derived from an EMBL/GenBank/DDBJ whole genome shotgun (WGS) entry which is preliminary data.</text>
</comment>
<reference evidence="3" key="1">
    <citation type="submission" date="2021-02" db="EMBL/GenBank/DDBJ databases">
        <authorList>
            <person name="Nowell W R."/>
        </authorList>
    </citation>
    <scope>NUCLEOTIDE SEQUENCE</scope>
</reference>
<proteinExistence type="predicted"/>
<dbReference type="GO" id="GO:0005524">
    <property type="term" value="F:ATP binding"/>
    <property type="evidence" value="ECO:0007669"/>
    <property type="project" value="InterPro"/>
</dbReference>
<dbReference type="InterPro" id="IPR000719">
    <property type="entry name" value="Prot_kinase_dom"/>
</dbReference>
<evidence type="ECO:0000313" key="5">
    <source>
        <dbReference type="Proteomes" id="UP000663864"/>
    </source>
</evidence>
<dbReference type="InterPro" id="IPR051681">
    <property type="entry name" value="Ser/Thr_Kinases-Pseudokinases"/>
</dbReference>
<dbReference type="SMART" id="SM00220">
    <property type="entry name" value="S_TKc"/>
    <property type="match status" value="1"/>
</dbReference>
<dbReference type="AlphaFoldDB" id="A0A813QM87"/>